<dbReference type="InterPro" id="IPR020841">
    <property type="entry name" value="PKS_Beta-ketoAc_synthase_dom"/>
</dbReference>
<evidence type="ECO:0000259" key="4">
    <source>
        <dbReference type="PROSITE" id="PS52004"/>
    </source>
</evidence>
<dbReference type="Pfam" id="PF00109">
    <property type="entry name" value="ketoacyl-synt"/>
    <property type="match status" value="1"/>
</dbReference>
<evidence type="ECO:0000256" key="3">
    <source>
        <dbReference type="RuleBase" id="RU003694"/>
    </source>
</evidence>
<dbReference type="EMBL" id="VULT01000010">
    <property type="protein sequence ID" value="MSS17634.1"/>
    <property type="molecule type" value="Genomic_DNA"/>
</dbReference>
<dbReference type="GO" id="GO:0006633">
    <property type="term" value="P:fatty acid biosynthetic process"/>
    <property type="evidence" value="ECO:0007669"/>
    <property type="project" value="TreeGrafter"/>
</dbReference>
<evidence type="ECO:0000313" key="5">
    <source>
        <dbReference type="EMBL" id="MSS17634.1"/>
    </source>
</evidence>
<keyword evidence="6" id="KW-1185">Reference proteome</keyword>
<dbReference type="InterPro" id="IPR014031">
    <property type="entry name" value="Ketoacyl_synth_C"/>
</dbReference>
<proteinExistence type="inferred from homology"/>
<organism evidence="5 6">
    <name type="scientific">Sodaliphilus pleomorphus</name>
    <dbReference type="NCBI Taxonomy" id="2606626"/>
    <lineage>
        <taxon>Bacteria</taxon>
        <taxon>Pseudomonadati</taxon>
        <taxon>Bacteroidota</taxon>
        <taxon>Bacteroidia</taxon>
        <taxon>Bacteroidales</taxon>
        <taxon>Muribaculaceae</taxon>
        <taxon>Sodaliphilus</taxon>
    </lineage>
</organism>
<dbReference type="InterPro" id="IPR014030">
    <property type="entry name" value="Ketoacyl_synth_N"/>
</dbReference>
<accession>A0A6L5XET6</accession>
<comment type="caution">
    <text evidence="5">The sequence shown here is derived from an EMBL/GenBank/DDBJ whole genome shotgun (WGS) entry which is preliminary data.</text>
</comment>
<feature type="domain" description="Ketosynthase family 3 (KS3)" evidence="4">
    <location>
        <begin position="1"/>
        <end position="379"/>
    </location>
</feature>
<name>A0A6L5XET6_9BACT</name>
<keyword evidence="2 3" id="KW-0808">Transferase</keyword>
<dbReference type="Gene3D" id="3.40.47.10">
    <property type="match status" value="1"/>
</dbReference>
<reference evidence="5 6" key="1">
    <citation type="submission" date="2019-08" db="EMBL/GenBank/DDBJ databases">
        <title>In-depth cultivation of the pig gut microbiome towards novel bacterial diversity and tailored functional studies.</title>
        <authorList>
            <person name="Wylensek D."/>
            <person name="Hitch T.C.A."/>
            <person name="Clavel T."/>
        </authorList>
    </citation>
    <scope>NUCLEOTIDE SEQUENCE [LARGE SCALE GENOMIC DNA]</scope>
    <source>
        <strain evidence="5 6">Oil-RF-744-WCA-WT-10</strain>
    </source>
</reference>
<evidence type="ECO:0000256" key="2">
    <source>
        <dbReference type="ARBA" id="ARBA00022679"/>
    </source>
</evidence>
<dbReference type="PANTHER" id="PTHR11712">
    <property type="entry name" value="POLYKETIDE SYNTHASE-RELATED"/>
    <property type="match status" value="1"/>
</dbReference>
<evidence type="ECO:0000256" key="1">
    <source>
        <dbReference type="ARBA" id="ARBA00008467"/>
    </source>
</evidence>
<sequence>MIAKIGDCIVSPLGYGTGENYEAVKAGKSMLTTYSGWHDVPQPFTASLMDWDQVHSHFLSIANGLASGAQCTRFEQLCLLAITGALATAGIDIASPRVLLVFSSTKGNVELLDSRSPRCPGQSVLLGVTARKIARLLGNPNTPITVSNACISGLCAQIVAMRALESGRYDCAVVTGADVQSRFIVSGFQSFHALSPVACKPFDRDRCGLNLGEAAATIIYKRTAQAHGLWTAARGAIRNDANHISGPSRTGEGSYRALRAVLQGQDLNKIAMVNCHGTSTLYNDEMESIAIDRAGLIDVPVNTMKGYYGHTMGAAGVLEAVLSMHSIDDHTVLATRGFEHLGVSHPVKVSNENRYTAKQEFVKLLSGFGGCNAAILYKKIADETSQQHNNTKEGETSCTG</sequence>
<gene>
    <name evidence="5" type="ORF">FYJ29_07675</name>
</gene>
<dbReference type="InterPro" id="IPR016039">
    <property type="entry name" value="Thiolase-like"/>
</dbReference>
<dbReference type="InterPro" id="IPR000794">
    <property type="entry name" value="Beta-ketoacyl_synthase"/>
</dbReference>
<dbReference type="AlphaFoldDB" id="A0A6L5XET6"/>
<evidence type="ECO:0000313" key="6">
    <source>
        <dbReference type="Proteomes" id="UP000483362"/>
    </source>
</evidence>
<dbReference type="PANTHER" id="PTHR11712:SF336">
    <property type="entry name" value="3-OXOACYL-[ACYL-CARRIER-PROTEIN] SYNTHASE, MITOCHONDRIAL"/>
    <property type="match status" value="1"/>
</dbReference>
<dbReference type="PROSITE" id="PS52004">
    <property type="entry name" value="KS3_2"/>
    <property type="match status" value="1"/>
</dbReference>
<dbReference type="SUPFAM" id="SSF53901">
    <property type="entry name" value="Thiolase-like"/>
    <property type="match status" value="1"/>
</dbReference>
<protein>
    <submittedName>
        <fullName evidence="5">Beta-ketoacyl synthase</fullName>
    </submittedName>
</protein>
<dbReference type="GO" id="GO:0004315">
    <property type="term" value="F:3-oxoacyl-[acyl-carrier-protein] synthase activity"/>
    <property type="evidence" value="ECO:0007669"/>
    <property type="project" value="TreeGrafter"/>
</dbReference>
<comment type="similarity">
    <text evidence="1 3">Belongs to the thiolase-like superfamily. Beta-ketoacyl-ACP synthases family.</text>
</comment>
<dbReference type="Pfam" id="PF02801">
    <property type="entry name" value="Ketoacyl-synt_C"/>
    <property type="match status" value="1"/>
</dbReference>
<dbReference type="Proteomes" id="UP000483362">
    <property type="component" value="Unassembled WGS sequence"/>
</dbReference>